<evidence type="ECO:0000313" key="3">
    <source>
        <dbReference type="Proteomes" id="UP000604825"/>
    </source>
</evidence>
<protein>
    <submittedName>
        <fullName evidence="2">Uncharacterized protein</fullName>
    </submittedName>
</protein>
<reference evidence="2" key="1">
    <citation type="submission" date="2020-10" db="EMBL/GenBank/DDBJ databases">
        <authorList>
            <person name="Han B."/>
            <person name="Lu T."/>
            <person name="Zhao Q."/>
            <person name="Huang X."/>
            <person name="Zhao Y."/>
        </authorList>
    </citation>
    <scope>NUCLEOTIDE SEQUENCE</scope>
</reference>
<dbReference type="EMBL" id="CAJGYO010000012">
    <property type="protein sequence ID" value="CAD6262502.1"/>
    <property type="molecule type" value="Genomic_DNA"/>
</dbReference>
<dbReference type="AlphaFoldDB" id="A0A811QTL3"/>
<accession>A0A811QTL3</accession>
<sequence length="189" mass="20542">MGDPQKSEDRMEIPTDRYHIHTGQLAEATDQGLCPVIPAFASCGAASSQTPPSASSTWLIMPPPHRRSRRSGLLVTETRKPGRSDDASFFNLSSATALSQVAIPSGYRLAGVCNDWLCFALDHDQAPAVVCNPVTGETLQLPKAPPLPAGDPQLSHLFVLGLSATTKEYKMFRVSFPRRHASREMRLTT</sequence>
<feature type="region of interest" description="Disordered" evidence="1">
    <location>
        <begin position="52"/>
        <end position="80"/>
    </location>
</feature>
<proteinExistence type="predicted"/>
<evidence type="ECO:0000313" key="2">
    <source>
        <dbReference type="EMBL" id="CAD6262502.1"/>
    </source>
</evidence>
<dbReference type="Proteomes" id="UP000604825">
    <property type="component" value="Unassembled WGS sequence"/>
</dbReference>
<name>A0A811QTL3_9POAL</name>
<evidence type="ECO:0000256" key="1">
    <source>
        <dbReference type="SAM" id="MobiDB-lite"/>
    </source>
</evidence>
<dbReference type="OrthoDB" id="695205at2759"/>
<keyword evidence="3" id="KW-1185">Reference proteome</keyword>
<comment type="caution">
    <text evidence="2">The sequence shown here is derived from an EMBL/GenBank/DDBJ whole genome shotgun (WGS) entry which is preliminary data.</text>
</comment>
<organism evidence="2 3">
    <name type="scientific">Miscanthus lutarioriparius</name>
    <dbReference type="NCBI Taxonomy" id="422564"/>
    <lineage>
        <taxon>Eukaryota</taxon>
        <taxon>Viridiplantae</taxon>
        <taxon>Streptophyta</taxon>
        <taxon>Embryophyta</taxon>
        <taxon>Tracheophyta</taxon>
        <taxon>Spermatophyta</taxon>
        <taxon>Magnoliopsida</taxon>
        <taxon>Liliopsida</taxon>
        <taxon>Poales</taxon>
        <taxon>Poaceae</taxon>
        <taxon>PACMAD clade</taxon>
        <taxon>Panicoideae</taxon>
        <taxon>Andropogonodae</taxon>
        <taxon>Andropogoneae</taxon>
        <taxon>Saccharinae</taxon>
        <taxon>Miscanthus</taxon>
    </lineage>
</organism>
<gene>
    <name evidence="2" type="ORF">NCGR_LOCUS45843</name>
</gene>